<proteinExistence type="predicted"/>
<dbReference type="InterPro" id="IPR000719">
    <property type="entry name" value="Prot_kinase_dom"/>
</dbReference>
<dbReference type="InterPro" id="IPR011009">
    <property type="entry name" value="Kinase-like_dom_sf"/>
</dbReference>
<keyword evidence="3" id="KW-0418">Kinase</keyword>
<dbReference type="SMART" id="SM00220">
    <property type="entry name" value="S_TKc"/>
    <property type="match status" value="1"/>
</dbReference>
<dbReference type="Pfam" id="PF00069">
    <property type="entry name" value="Pkinase"/>
    <property type="match status" value="1"/>
</dbReference>
<dbReference type="Gene3D" id="1.10.510.10">
    <property type="entry name" value="Transferase(Phosphotransferase) domain 1"/>
    <property type="match status" value="1"/>
</dbReference>
<name>A0A5A8C1D7_CAFRO</name>
<dbReference type="AlphaFoldDB" id="A0A5A8C1D7"/>
<evidence type="ECO:0000313" key="8">
    <source>
        <dbReference type="Proteomes" id="UP000323011"/>
    </source>
</evidence>
<evidence type="ECO:0000256" key="1">
    <source>
        <dbReference type="ARBA" id="ARBA00022679"/>
    </source>
</evidence>
<feature type="region of interest" description="Disordered" evidence="5">
    <location>
        <begin position="359"/>
        <end position="384"/>
    </location>
</feature>
<evidence type="ECO:0000256" key="5">
    <source>
        <dbReference type="SAM" id="MobiDB-lite"/>
    </source>
</evidence>
<evidence type="ECO:0000256" key="4">
    <source>
        <dbReference type="ARBA" id="ARBA00022840"/>
    </source>
</evidence>
<dbReference type="PROSITE" id="PS00108">
    <property type="entry name" value="PROTEIN_KINASE_ST"/>
    <property type="match status" value="1"/>
</dbReference>
<dbReference type="PROSITE" id="PS50011">
    <property type="entry name" value="PROTEIN_KINASE_DOM"/>
    <property type="match status" value="1"/>
</dbReference>
<dbReference type="PANTHER" id="PTHR43289">
    <property type="entry name" value="MITOGEN-ACTIVATED PROTEIN KINASE KINASE KINASE 20-RELATED"/>
    <property type="match status" value="1"/>
</dbReference>
<reference evidence="7 8" key="1">
    <citation type="submission" date="2019-07" db="EMBL/GenBank/DDBJ databases">
        <title>Genomes of Cafeteria roenbergensis.</title>
        <authorList>
            <person name="Fischer M.G."/>
            <person name="Hackl T."/>
            <person name="Roman M."/>
        </authorList>
    </citation>
    <scope>NUCLEOTIDE SEQUENCE [LARGE SCALE GENOMIC DNA]</scope>
    <source>
        <strain evidence="7 8">BVI</strain>
    </source>
</reference>
<dbReference type="Proteomes" id="UP000323011">
    <property type="component" value="Unassembled WGS sequence"/>
</dbReference>
<evidence type="ECO:0000259" key="6">
    <source>
        <dbReference type="PROSITE" id="PS50011"/>
    </source>
</evidence>
<evidence type="ECO:0000256" key="3">
    <source>
        <dbReference type="ARBA" id="ARBA00022777"/>
    </source>
</evidence>
<dbReference type="EMBL" id="VLTN01000083">
    <property type="protein sequence ID" value="KAA0146564.1"/>
    <property type="molecule type" value="Genomic_DNA"/>
</dbReference>
<keyword evidence="1" id="KW-0808">Transferase</keyword>
<accession>A0A5A8C1D7</accession>
<sequence>MAESPGVDPGIGSTVELQPSPGVAPISAMCIGRGGQAFVVTSRVLGSDIAVKVFARWKDGTLTADATHRRACRNESLALERVSGRSEFIIRQHRTASLAVRVPLPSGPSEQLAADCIVMDECAGTLHFAMVGLHHVWGASRASMAQRVFTATAVLVELVGAAHACHTSGIAHMDIKPENVLIDKRGCTKLADFGHAVGNSAGSPTAALGIVDVAKTTGFTAWWAAPEVNARYSPIDAAKADVWSIGCVYFSLVMGVHPLHVDGAPEALHRRDFGGFWRVHRAAAHGSPLHDPAAESFICIAEAMLDSDPRSRVSTSVLTQAAWMKAATPAFHAELHKTLLKAIHDGTILHFSKELTLGAPAPEQSRPADPGLSVASARHGGTPLARAAPSRIAVPSLAPAGAGPPPSAGPAAAASSAAAAGSASACAAPAAVNGRYVDAGSPSPRESSTDRRAGASVSHPSRYNSPPEGQPSPSLALLPSLNQEAIKAASYTALVRCDPAAFFHQLGGFVRLLDDRATRKAGKPVRRFTHGGNAFVLQLFEREDGGEGVRIVIEAENDGMEHMARQQGRSLERWLAATAA</sequence>
<evidence type="ECO:0000256" key="2">
    <source>
        <dbReference type="ARBA" id="ARBA00022741"/>
    </source>
</evidence>
<dbReference type="GO" id="GO:0004674">
    <property type="term" value="F:protein serine/threonine kinase activity"/>
    <property type="evidence" value="ECO:0007669"/>
    <property type="project" value="TreeGrafter"/>
</dbReference>
<protein>
    <recommendedName>
        <fullName evidence="6">Protein kinase domain-containing protein</fullName>
    </recommendedName>
</protein>
<evidence type="ECO:0000313" key="7">
    <source>
        <dbReference type="EMBL" id="KAA0146564.1"/>
    </source>
</evidence>
<keyword evidence="4" id="KW-0067">ATP-binding</keyword>
<feature type="region of interest" description="Disordered" evidence="5">
    <location>
        <begin position="437"/>
        <end position="474"/>
    </location>
</feature>
<dbReference type="PANTHER" id="PTHR43289:SF6">
    <property type="entry name" value="SERINE_THREONINE-PROTEIN KINASE NEKL-3"/>
    <property type="match status" value="1"/>
</dbReference>
<feature type="domain" description="Protein kinase" evidence="6">
    <location>
        <begin position="25"/>
        <end position="324"/>
    </location>
</feature>
<organism evidence="7 8">
    <name type="scientific">Cafeteria roenbergensis</name>
    <name type="common">Marine flagellate</name>
    <dbReference type="NCBI Taxonomy" id="33653"/>
    <lineage>
        <taxon>Eukaryota</taxon>
        <taxon>Sar</taxon>
        <taxon>Stramenopiles</taxon>
        <taxon>Bigyra</taxon>
        <taxon>Opalozoa</taxon>
        <taxon>Bicosoecida</taxon>
        <taxon>Cafeteriaceae</taxon>
        <taxon>Cafeteria</taxon>
    </lineage>
</organism>
<dbReference type="InterPro" id="IPR008271">
    <property type="entry name" value="Ser/Thr_kinase_AS"/>
</dbReference>
<dbReference type="GO" id="GO:0005524">
    <property type="term" value="F:ATP binding"/>
    <property type="evidence" value="ECO:0007669"/>
    <property type="project" value="UniProtKB-KW"/>
</dbReference>
<comment type="caution">
    <text evidence="7">The sequence shown here is derived from an EMBL/GenBank/DDBJ whole genome shotgun (WGS) entry which is preliminary data.</text>
</comment>
<keyword evidence="8" id="KW-1185">Reference proteome</keyword>
<gene>
    <name evidence="7" type="ORF">FNF29_07971</name>
</gene>
<keyword evidence="2" id="KW-0547">Nucleotide-binding</keyword>
<dbReference type="SUPFAM" id="SSF56112">
    <property type="entry name" value="Protein kinase-like (PK-like)"/>
    <property type="match status" value="1"/>
</dbReference>